<dbReference type="Proteomes" id="UP000264141">
    <property type="component" value="Unassembled WGS sequence"/>
</dbReference>
<organism evidence="3 4">
    <name type="scientific">Anaerolinea thermolimosa</name>
    <dbReference type="NCBI Taxonomy" id="229919"/>
    <lineage>
        <taxon>Bacteria</taxon>
        <taxon>Bacillati</taxon>
        <taxon>Chloroflexota</taxon>
        <taxon>Anaerolineae</taxon>
        <taxon>Anaerolineales</taxon>
        <taxon>Anaerolineaceae</taxon>
        <taxon>Anaerolinea</taxon>
    </lineage>
</organism>
<evidence type="ECO:0000256" key="2">
    <source>
        <dbReference type="ARBA" id="ARBA00022679"/>
    </source>
</evidence>
<keyword evidence="1" id="KW-0328">Glycosyltransferase</keyword>
<dbReference type="STRING" id="229919.GCA_001050195_02608"/>
<reference evidence="3 4" key="1">
    <citation type="journal article" date="2018" name="Nat. Biotechnol.">
        <title>A standardized bacterial taxonomy based on genome phylogeny substantially revises the tree of life.</title>
        <authorList>
            <person name="Parks D.H."/>
            <person name="Chuvochina M."/>
            <person name="Waite D.W."/>
            <person name="Rinke C."/>
            <person name="Skarshewski A."/>
            <person name="Chaumeil P.A."/>
            <person name="Hugenholtz P."/>
        </authorList>
    </citation>
    <scope>NUCLEOTIDE SEQUENCE [LARGE SCALE GENOMIC DNA]</scope>
    <source>
        <strain evidence="3">UBA8781</strain>
    </source>
</reference>
<dbReference type="Pfam" id="PF03808">
    <property type="entry name" value="Glyco_tran_WecG"/>
    <property type="match status" value="1"/>
</dbReference>
<dbReference type="NCBIfam" id="TIGR00696">
    <property type="entry name" value="wecG_tagA_cpsF"/>
    <property type="match status" value="1"/>
</dbReference>
<gene>
    <name evidence="3" type="ORF">DEQ80_01005</name>
</gene>
<evidence type="ECO:0000313" key="3">
    <source>
        <dbReference type="EMBL" id="HCE16414.1"/>
    </source>
</evidence>
<dbReference type="PANTHER" id="PTHR34136:SF1">
    <property type="entry name" value="UDP-N-ACETYL-D-MANNOSAMINURONIC ACID TRANSFERASE"/>
    <property type="match status" value="1"/>
</dbReference>
<accession>A0A3D1JDB1</accession>
<sequence length="260" mass="28963">MRGRTLMPEVDFATFPVLGFGVHAVQYADVLGQIETWKAAGARGRVVIVTNTHGLIEGRHNPRMASALRGAHLVLPDGFPLVLVGRSYGHRLAGRADGPGLTQAAMARWQDGSMRHYFYGGTPQVLEKLRENLTRRWPGTVIAGMQAPPFRPLTPEEDEAAVREINASGADVLWVGLGCPKQEIWMAEHASRVQVTAMLGVGQAIDLLAGVKKRAPDWMCRAGLEWFYRLMQEPRRLWRRYLVYGAEFVVLAALERLRAR</sequence>
<evidence type="ECO:0000256" key="1">
    <source>
        <dbReference type="ARBA" id="ARBA00022676"/>
    </source>
</evidence>
<dbReference type="CDD" id="cd06533">
    <property type="entry name" value="Glyco_transf_WecG_TagA"/>
    <property type="match status" value="1"/>
</dbReference>
<protein>
    <submittedName>
        <fullName evidence="3">Glycosyltransferase</fullName>
    </submittedName>
</protein>
<dbReference type="InterPro" id="IPR004629">
    <property type="entry name" value="WecG_TagA_CpsF"/>
</dbReference>
<evidence type="ECO:0000313" key="4">
    <source>
        <dbReference type="Proteomes" id="UP000264141"/>
    </source>
</evidence>
<proteinExistence type="predicted"/>
<name>A0A3D1JDB1_9CHLR</name>
<dbReference type="EMBL" id="DPBP01000004">
    <property type="protein sequence ID" value="HCE16414.1"/>
    <property type="molecule type" value="Genomic_DNA"/>
</dbReference>
<dbReference type="GO" id="GO:0016758">
    <property type="term" value="F:hexosyltransferase activity"/>
    <property type="evidence" value="ECO:0007669"/>
    <property type="project" value="TreeGrafter"/>
</dbReference>
<dbReference type="AlphaFoldDB" id="A0A3D1JDB1"/>
<dbReference type="PANTHER" id="PTHR34136">
    <property type="match status" value="1"/>
</dbReference>
<keyword evidence="2 3" id="KW-0808">Transferase</keyword>
<comment type="caution">
    <text evidence="3">The sequence shown here is derived from an EMBL/GenBank/DDBJ whole genome shotgun (WGS) entry which is preliminary data.</text>
</comment>